<evidence type="ECO:0000313" key="3">
    <source>
        <dbReference type="EMBL" id="SKC98174.1"/>
    </source>
</evidence>
<feature type="transmembrane region" description="Helical" evidence="1">
    <location>
        <begin position="168"/>
        <end position="188"/>
    </location>
</feature>
<dbReference type="AlphaFoldDB" id="A0A1T5NCR2"/>
<organism evidence="3 4">
    <name type="scientific">Chitinophaga ginsengisegetis</name>
    <dbReference type="NCBI Taxonomy" id="393003"/>
    <lineage>
        <taxon>Bacteria</taxon>
        <taxon>Pseudomonadati</taxon>
        <taxon>Bacteroidota</taxon>
        <taxon>Chitinophagia</taxon>
        <taxon>Chitinophagales</taxon>
        <taxon>Chitinophagaceae</taxon>
        <taxon>Chitinophaga</taxon>
    </lineage>
</organism>
<evidence type="ECO:0000259" key="2">
    <source>
        <dbReference type="Pfam" id="PF00004"/>
    </source>
</evidence>
<proteinExistence type="predicted"/>
<keyword evidence="1" id="KW-1133">Transmembrane helix</keyword>
<dbReference type="InterPro" id="IPR027417">
    <property type="entry name" value="P-loop_NTPase"/>
</dbReference>
<sequence>MLFQCFFGEAGILFLSTYYIYPQLPNRCYPELLMKKTITRGNMFRQLKADLGGKDSYRGVTLTYTWLANQFGHFSLGFIPAFILYLVLKNRMEETRAALTAAWSISAVWLVFEAINFLWPLTFGKKGGVKSYIFQPAWGNVAFDTITDLLFFWLGAFFCSLLCRDTTVARVVVIVTAALLVYPTYYWYLTKMYLQTPGYPFQFRLSQWSTEQIAPEDIDLIRRFLDSNTQGMHLFLFGPKNSGKTSLSVAIATELSIRHYSAVYTSAMKLYCMFYEQDDDSTADVLWTWRKASILVIDDINPGNPVKEDLITSDRFLSFVDGSSTNDINRTALKDTNVIWVLGNDDQDRKLSATWQNMLHSIGVEREKMLSLNLERYVRKNKAAKAEYDLQMQS</sequence>
<name>A0A1T5NCR2_9BACT</name>
<feature type="transmembrane region" description="Helical" evidence="1">
    <location>
        <begin position="71"/>
        <end position="88"/>
    </location>
</feature>
<feature type="domain" description="ATPase AAA-type core" evidence="2">
    <location>
        <begin position="235"/>
        <end position="326"/>
    </location>
</feature>
<protein>
    <submittedName>
        <fullName evidence="3">ATPase family associated with various cellular activities (AAA)</fullName>
    </submittedName>
</protein>
<dbReference type="InterPro" id="IPR014509">
    <property type="entry name" value="YjdF-like"/>
</dbReference>
<accession>A0A1T5NCR2</accession>
<feature type="transmembrane region" description="Helical" evidence="1">
    <location>
        <begin position="141"/>
        <end position="161"/>
    </location>
</feature>
<dbReference type="Proteomes" id="UP000190166">
    <property type="component" value="Unassembled WGS sequence"/>
</dbReference>
<dbReference type="STRING" id="393003.SAMN05660461_1118"/>
<dbReference type="Pfam" id="PF09997">
    <property type="entry name" value="DUF2238"/>
    <property type="match status" value="1"/>
</dbReference>
<feature type="transmembrane region" description="Helical" evidence="1">
    <location>
        <begin position="100"/>
        <end position="121"/>
    </location>
</feature>
<keyword evidence="1" id="KW-0472">Membrane</keyword>
<dbReference type="GO" id="GO:0005524">
    <property type="term" value="F:ATP binding"/>
    <property type="evidence" value="ECO:0007669"/>
    <property type="project" value="InterPro"/>
</dbReference>
<dbReference type="InterPro" id="IPR003959">
    <property type="entry name" value="ATPase_AAA_core"/>
</dbReference>
<dbReference type="EMBL" id="FUZZ01000001">
    <property type="protein sequence ID" value="SKC98174.1"/>
    <property type="molecule type" value="Genomic_DNA"/>
</dbReference>
<dbReference type="SUPFAM" id="SSF52540">
    <property type="entry name" value="P-loop containing nucleoside triphosphate hydrolases"/>
    <property type="match status" value="1"/>
</dbReference>
<dbReference type="CDD" id="cd00009">
    <property type="entry name" value="AAA"/>
    <property type="match status" value="1"/>
</dbReference>
<dbReference type="Gene3D" id="3.40.50.300">
    <property type="entry name" value="P-loop containing nucleotide triphosphate hydrolases"/>
    <property type="match status" value="1"/>
</dbReference>
<keyword evidence="1" id="KW-0812">Transmembrane</keyword>
<dbReference type="GO" id="GO:0016887">
    <property type="term" value="F:ATP hydrolysis activity"/>
    <property type="evidence" value="ECO:0007669"/>
    <property type="project" value="InterPro"/>
</dbReference>
<reference evidence="3 4" key="1">
    <citation type="submission" date="2017-02" db="EMBL/GenBank/DDBJ databases">
        <authorList>
            <person name="Peterson S.W."/>
        </authorList>
    </citation>
    <scope>NUCLEOTIDE SEQUENCE [LARGE SCALE GENOMIC DNA]</scope>
    <source>
        <strain evidence="3 4">DSM 18108</strain>
    </source>
</reference>
<dbReference type="Pfam" id="PF00004">
    <property type="entry name" value="AAA"/>
    <property type="match status" value="1"/>
</dbReference>
<gene>
    <name evidence="3" type="ORF">SAMN05660461_1118</name>
</gene>
<keyword evidence="4" id="KW-1185">Reference proteome</keyword>
<evidence type="ECO:0000313" key="4">
    <source>
        <dbReference type="Proteomes" id="UP000190166"/>
    </source>
</evidence>
<evidence type="ECO:0000256" key="1">
    <source>
        <dbReference type="SAM" id="Phobius"/>
    </source>
</evidence>